<protein>
    <submittedName>
        <fullName evidence="4">SurA N-terminal domain-containing protein</fullName>
    </submittedName>
</protein>
<proteinExistence type="predicted"/>
<evidence type="ECO:0000313" key="6">
    <source>
        <dbReference type="Proteomes" id="UP000321773"/>
    </source>
</evidence>
<dbReference type="InterPro" id="IPR027304">
    <property type="entry name" value="Trigger_fact/SurA_dom_sf"/>
</dbReference>
<dbReference type="AlphaFoldDB" id="A0A1I6TKW5"/>
<feature type="region of interest" description="Disordered" evidence="1">
    <location>
        <begin position="23"/>
        <end position="64"/>
    </location>
</feature>
<dbReference type="STRING" id="306541.SAMN05421668_1166"/>
<dbReference type="SUPFAM" id="SSF109998">
    <property type="entry name" value="Triger factor/SurA peptide-binding domain-like"/>
    <property type="match status" value="1"/>
</dbReference>
<dbReference type="OrthoDB" id="2969382at2"/>
<reference evidence="4 5" key="1">
    <citation type="submission" date="2016-10" db="EMBL/GenBank/DDBJ databases">
        <authorList>
            <person name="de Groot N.N."/>
        </authorList>
    </citation>
    <scope>NUCLEOTIDE SEQUENCE [LARGE SCALE GENOMIC DNA]</scope>
    <source>
        <strain evidence="4 5">DSM 17074</strain>
    </source>
</reference>
<dbReference type="Pfam" id="PF13624">
    <property type="entry name" value="SurA_N_3"/>
    <property type="match status" value="1"/>
</dbReference>
<keyword evidence="2" id="KW-0732">Signal</keyword>
<dbReference type="Proteomes" id="UP000321773">
    <property type="component" value="Unassembled WGS sequence"/>
</dbReference>
<dbReference type="Proteomes" id="UP000199139">
    <property type="component" value="Unassembled WGS sequence"/>
</dbReference>
<feature type="compositionally biased region" description="Acidic residues" evidence="1">
    <location>
        <begin position="40"/>
        <end position="51"/>
    </location>
</feature>
<dbReference type="EMBL" id="BJWJ01000016">
    <property type="protein sequence ID" value="GEM04755.1"/>
    <property type="molecule type" value="Genomic_DNA"/>
</dbReference>
<evidence type="ECO:0000256" key="2">
    <source>
        <dbReference type="SAM" id="SignalP"/>
    </source>
</evidence>
<dbReference type="Gene3D" id="1.10.4030.10">
    <property type="entry name" value="Porin chaperone SurA, peptide-binding domain"/>
    <property type="match status" value="1"/>
</dbReference>
<dbReference type="InterPro" id="IPR050245">
    <property type="entry name" value="PrsA_foldase"/>
</dbReference>
<organism evidence="4 5">
    <name type="scientific">Halolactibacillus miurensis</name>
    <dbReference type="NCBI Taxonomy" id="306541"/>
    <lineage>
        <taxon>Bacteria</taxon>
        <taxon>Bacillati</taxon>
        <taxon>Bacillota</taxon>
        <taxon>Bacilli</taxon>
        <taxon>Bacillales</taxon>
        <taxon>Bacillaceae</taxon>
        <taxon>Halolactibacillus</taxon>
    </lineage>
</organism>
<name>A0A1I6TKW5_9BACI</name>
<evidence type="ECO:0000313" key="3">
    <source>
        <dbReference type="EMBL" id="GEM04755.1"/>
    </source>
</evidence>
<gene>
    <name evidence="3" type="ORF">HMI01_17430</name>
    <name evidence="4" type="ORF">SAMN05421668_1166</name>
</gene>
<dbReference type="EMBL" id="FPAI01000016">
    <property type="protein sequence ID" value="SFS89816.1"/>
    <property type="molecule type" value="Genomic_DNA"/>
</dbReference>
<dbReference type="RefSeq" id="WP_089854638.1">
    <property type="nucleotide sequence ID" value="NZ_BJWJ01000016.1"/>
</dbReference>
<sequence>MKKTLQLFLGLLLTTTVLVACGNESAEEETPEQEPNQEATDNEDTSNDSSEETPALDLDVSDDETVADDQVVLEVNGEEVLGDAYNTAYVDTKRYLLQNNQDASDKDMLKEQTLQTLQSNTLVKQDAKEQGITITDDDVARALEETKSQFETEEAYQQALNQLAYTEESFKASLQTQLLQQQYLEDAIEVESVTDEEVEEYYNLVKEQSDDVPPLEDVKEQIIAQLEQTKVQQAFQAKVTSLMEEAEINENI</sequence>
<feature type="chain" id="PRO_5039496005" evidence="2">
    <location>
        <begin position="20"/>
        <end position="252"/>
    </location>
</feature>
<feature type="signal peptide" evidence="2">
    <location>
        <begin position="1"/>
        <end position="19"/>
    </location>
</feature>
<keyword evidence="6" id="KW-1185">Reference proteome</keyword>
<dbReference type="PROSITE" id="PS51257">
    <property type="entry name" value="PROKAR_LIPOPROTEIN"/>
    <property type="match status" value="1"/>
</dbReference>
<reference evidence="3 6" key="2">
    <citation type="submission" date="2019-07" db="EMBL/GenBank/DDBJ databases">
        <title>Whole genome shotgun sequence of Halolactibacillus miurensis NBRC 100873.</title>
        <authorList>
            <person name="Hosoyama A."/>
            <person name="Uohara A."/>
            <person name="Ohji S."/>
            <person name="Ichikawa N."/>
        </authorList>
    </citation>
    <scope>NUCLEOTIDE SEQUENCE [LARGE SCALE GENOMIC DNA]</scope>
    <source>
        <strain evidence="3 6">NBRC 100873</strain>
    </source>
</reference>
<evidence type="ECO:0000313" key="4">
    <source>
        <dbReference type="EMBL" id="SFS89816.1"/>
    </source>
</evidence>
<evidence type="ECO:0000256" key="1">
    <source>
        <dbReference type="SAM" id="MobiDB-lite"/>
    </source>
</evidence>
<accession>A0A1I6TKW5</accession>
<dbReference type="PANTHER" id="PTHR47245:SF2">
    <property type="entry name" value="PEPTIDYL-PROLYL CIS-TRANS ISOMERASE HP_0175-RELATED"/>
    <property type="match status" value="1"/>
</dbReference>
<dbReference type="PANTHER" id="PTHR47245">
    <property type="entry name" value="PEPTIDYLPROLYL ISOMERASE"/>
    <property type="match status" value="1"/>
</dbReference>
<evidence type="ECO:0000313" key="5">
    <source>
        <dbReference type="Proteomes" id="UP000199139"/>
    </source>
</evidence>